<gene>
    <name evidence="1" type="ORF">NCER_100193</name>
</gene>
<sequence length="146" mass="17409">MQYRKFIIKNLYLIFLSPTLMYKIINEDKSSEGISFIVQEPHFVSFKSRTIQEKEDLKNITIYKATNKYDNFYLKPVLENILDLINITNYDFELIFFDELDSLCIFELFIFLINKAFNTKCLFERNENQDIKISVNGQVILCTNML</sequence>
<protein>
    <submittedName>
        <fullName evidence="1">Uncharacterized protein</fullName>
    </submittedName>
</protein>
<name>C4V6Z0_VAIC1</name>
<dbReference type="EMBL" id="ACOL01000007">
    <property type="protein sequence ID" value="EEQ83022.1"/>
    <property type="molecule type" value="Genomic_DNA"/>
</dbReference>
<dbReference type="InParanoid" id="C4V6Z0"/>
<organism evidence="2">
    <name type="scientific">Vairimorpha ceranae (strain BRL01)</name>
    <name type="common">Microsporidian parasite</name>
    <name type="synonym">Nosema ceranae</name>
    <dbReference type="NCBI Taxonomy" id="578460"/>
    <lineage>
        <taxon>Eukaryota</taxon>
        <taxon>Fungi</taxon>
        <taxon>Fungi incertae sedis</taxon>
        <taxon>Microsporidia</taxon>
        <taxon>Nosematidae</taxon>
        <taxon>Vairimorpha</taxon>
    </lineage>
</organism>
<evidence type="ECO:0000313" key="2">
    <source>
        <dbReference type="Proteomes" id="UP000009082"/>
    </source>
</evidence>
<dbReference type="Proteomes" id="UP000009082">
    <property type="component" value="Unassembled WGS sequence"/>
</dbReference>
<evidence type="ECO:0000313" key="1">
    <source>
        <dbReference type="EMBL" id="EEQ83022.1"/>
    </source>
</evidence>
<dbReference type="AlphaFoldDB" id="C4V6Z0"/>
<proteinExistence type="predicted"/>
<dbReference type="VEuPathDB" id="MicrosporidiaDB:NCER_100193"/>
<dbReference type="HOGENOM" id="CLU_1778008_0_0_1"/>
<reference evidence="2" key="1">
    <citation type="journal article" date="2009" name="PLoS Pathog.">
        <title>Genomic analyses of the microsporidian Nosema ceranae, an emergent pathogen of honey bees.</title>
        <authorList>
            <person name="Cornman R.S."/>
            <person name="Chen Y.P."/>
            <person name="Schatz M.C."/>
            <person name="Street C."/>
            <person name="Zhao Y."/>
            <person name="Desany B."/>
            <person name="Egholm M."/>
            <person name="Hutchison S."/>
            <person name="Pettis J.S."/>
            <person name="Lipkin W.I."/>
            <person name="Evans J.D."/>
        </authorList>
    </citation>
    <scope>NUCLEOTIDE SEQUENCE [LARGE SCALE GENOMIC DNA]</scope>
    <source>
        <strain evidence="2">BRL01</strain>
    </source>
</reference>
<dbReference type="KEGG" id="nce:NCER_100193"/>
<accession>C4V6Z0</accession>